<dbReference type="HOGENOM" id="CLU_105077_1_2_10"/>
<proteinExistence type="predicted"/>
<accession>A0A0F5JMM3</accession>
<dbReference type="PROSITE" id="PS51186">
    <property type="entry name" value="GNAT"/>
    <property type="match status" value="1"/>
</dbReference>
<evidence type="ECO:0000259" key="1">
    <source>
        <dbReference type="PROSITE" id="PS51186"/>
    </source>
</evidence>
<dbReference type="GeneID" id="69982016"/>
<dbReference type="Proteomes" id="UP000033047">
    <property type="component" value="Unassembled WGS sequence"/>
</dbReference>
<dbReference type="Pfam" id="PF00583">
    <property type="entry name" value="Acetyltransf_1"/>
    <property type="match status" value="1"/>
</dbReference>
<dbReference type="EMBL" id="AQHV01000004">
    <property type="protein sequence ID" value="KKB58974.1"/>
    <property type="molecule type" value="Genomic_DNA"/>
</dbReference>
<dbReference type="RefSeq" id="WP_010801984.1">
    <property type="nucleotide sequence ID" value="NZ_KQ033912.1"/>
</dbReference>
<evidence type="ECO:0000313" key="3">
    <source>
        <dbReference type="Proteomes" id="UP000033047"/>
    </source>
</evidence>
<dbReference type="SUPFAM" id="SSF55729">
    <property type="entry name" value="Acyl-CoA N-acyltransferases (Nat)"/>
    <property type="match status" value="1"/>
</dbReference>
<comment type="caution">
    <text evidence="2">The sequence shown here is derived from an EMBL/GenBank/DDBJ whole genome shotgun (WGS) entry which is preliminary data.</text>
</comment>
<dbReference type="Gene3D" id="3.40.630.30">
    <property type="match status" value="1"/>
</dbReference>
<feature type="domain" description="N-acetyltransferase" evidence="1">
    <location>
        <begin position="7"/>
        <end position="158"/>
    </location>
</feature>
<evidence type="ECO:0000313" key="2">
    <source>
        <dbReference type="EMBL" id="KKB58974.1"/>
    </source>
</evidence>
<organism evidence="2 3">
    <name type="scientific">Parabacteroides goldsteinii DSM 19448 = WAL 12034</name>
    <dbReference type="NCBI Taxonomy" id="927665"/>
    <lineage>
        <taxon>Bacteria</taxon>
        <taxon>Pseudomonadati</taxon>
        <taxon>Bacteroidota</taxon>
        <taxon>Bacteroidia</taxon>
        <taxon>Bacteroidales</taxon>
        <taxon>Tannerellaceae</taxon>
        <taxon>Parabacteroides</taxon>
    </lineage>
</organism>
<dbReference type="STRING" id="927665.HMPREF1535_00796"/>
<dbReference type="GO" id="GO:0016747">
    <property type="term" value="F:acyltransferase activity, transferring groups other than amino-acyl groups"/>
    <property type="evidence" value="ECO:0007669"/>
    <property type="project" value="InterPro"/>
</dbReference>
<dbReference type="InterPro" id="IPR016181">
    <property type="entry name" value="Acyl_CoA_acyltransferase"/>
</dbReference>
<dbReference type="InterPro" id="IPR000182">
    <property type="entry name" value="GNAT_dom"/>
</dbReference>
<gene>
    <name evidence="2" type="ORF">HMPREF1535_00796</name>
</gene>
<protein>
    <recommendedName>
        <fullName evidence="1">N-acetyltransferase domain-containing protein</fullName>
    </recommendedName>
</protein>
<reference evidence="2 3" key="1">
    <citation type="submission" date="2013-04" db="EMBL/GenBank/DDBJ databases">
        <title>The Genome Sequence of Parabacteroides goldsteinii DSM 19448.</title>
        <authorList>
            <consortium name="The Broad Institute Genomics Platform"/>
            <person name="Earl A."/>
            <person name="Ward D."/>
            <person name="Feldgarden M."/>
            <person name="Gevers D."/>
            <person name="Martens E."/>
            <person name="Sakamoto M."/>
            <person name="Benno Y."/>
            <person name="Song Y."/>
            <person name="Liu C."/>
            <person name="Lee J."/>
            <person name="Bolanos M."/>
            <person name="Vaisanen M.L."/>
            <person name="Finegold S.M."/>
            <person name="Walker B."/>
            <person name="Young S."/>
            <person name="Zeng Q."/>
            <person name="Gargeya S."/>
            <person name="Fitzgerald M."/>
            <person name="Haas B."/>
            <person name="Abouelleil A."/>
            <person name="Allen A.W."/>
            <person name="Alvarado L."/>
            <person name="Arachchi H.M."/>
            <person name="Berlin A.M."/>
            <person name="Chapman S.B."/>
            <person name="Gainer-Dewar J."/>
            <person name="Goldberg J."/>
            <person name="Griggs A."/>
            <person name="Gujja S."/>
            <person name="Hansen M."/>
            <person name="Howarth C."/>
            <person name="Imamovic A."/>
            <person name="Ireland A."/>
            <person name="Larimer J."/>
            <person name="McCowan C."/>
            <person name="Murphy C."/>
            <person name="Pearson M."/>
            <person name="Poon T.W."/>
            <person name="Priest M."/>
            <person name="Roberts A."/>
            <person name="Saif S."/>
            <person name="Shea T."/>
            <person name="Sisk P."/>
            <person name="Sykes S."/>
            <person name="Wortman J."/>
            <person name="Nusbaum C."/>
            <person name="Birren B."/>
        </authorList>
    </citation>
    <scope>NUCLEOTIDE SEQUENCE [LARGE SCALE GENOMIC DNA]</scope>
    <source>
        <strain evidence="2 3">DSM 19448</strain>
    </source>
</reference>
<sequence length="183" mass="21190">MSLSAVIECRPVKDFSDPLLDKVENTYNDSFPEAERRAFSLVRELVKDEPRFTVYTLFKDQVYAGFITAWSFGTFIYVEHFAIDASARNGGIGGESMKQFMALCDAPVVLEVEMPTEEMSKRRIGFYERLGYVLDDHVYFQPPYRQGEPLLEMRLMTYGAIDLKQSFEEVKNCIHRYVYGVNE</sequence>
<name>A0A0F5JMM3_9BACT</name>
<dbReference type="PATRIC" id="fig|927665.4.peg.814"/>
<dbReference type="AlphaFoldDB" id="A0A0F5JMM3"/>